<dbReference type="Pfam" id="PF00201">
    <property type="entry name" value="UDPGT"/>
    <property type="match status" value="1"/>
</dbReference>
<reference evidence="4" key="1">
    <citation type="journal article" date="2014" name="Science">
        <title>The coffee genome provides insight into the convergent evolution of caffeine biosynthesis.</title>
        <authorList>
            <person name="Denoeud F."/>
            <person name="Carretero-Paulet L."/>
            <person name="Dereeper A."/>
            <person name="Droc G."/>
            <person name="Guyot R."/>
            <person name="Pietrella M."/>
            <person name="Zheng C."/>
            <person name="Alberti A."/>
            <person name="Anthony F."/>
            <person name="Aprea G."/>
            <person name="Aury J.M."/>
            <person name="Bento P."/>
            <person name="Bernard M."/>
            <person name="Bocs S."/>
            <person name="Campa C."/>
            <person name="Cenci A."/>
            <person name="Combes M.C."/>
            <person name="Crouzillat D."/>
            <person name="Da Silva C."/>
            <person name="Daddiego L."/>
            <person name="De Bellis F."/>
            <person name="Dussert S."/>
            <person name="Garsmeur O."/>
            <person name="Gayraud T."/>
            <person name="Guignon V."/>
            <person name="Jahn K."/>
            <person name="Jamilloux V."/>
            <person name="Joet T."/>
            <person name="Labadie K."/>
            <person name="Lan T."/>
            <person name="Leclercq J."/>
            <person name="Lepelley M."/>
            <person name="Leroy T."/>
            <person name="Li L.T."/>
            <person name="Librado P."/>
            <person name="Lopez L."/>
            <person name="Munoz A."/>
            <person name="Noel B."/>
            <person name="Pallavicini A."/>
            <person name="Perrotta G."/>
            <person name="Poncet V."/>
            <person name="Pot D."/>
            <person name="Priyono X."/>
            <person name="Rigoreau M."/>
            <person name="Rouard M."/>
            <person name="Rozas J."/>
            <person name="Tranchant-Dubreuil C."/>
            <person name="VanBuren R."/>
            <person name="Zhang Q."/>
            <person name="Andrade A.C."/>
            <person name="Argout X."/>
            <person name="Bertrand B."/>
            <person name="de Kochko A."/>
            <person name="Graziosi G."/>
            <person name="Henry R.J."/>
            <person name="Jayarama X."/>
            <person name="Ming R."/>
            <person name="Nagai C."/>
            <person name="Rounsley S."/>
            <person name="Sankoff D."/>
            <person name="Giuliano G."/>
            <person name="Albert V.A."/>
            <person name="Wincker P."/>
            <person name="Lashermes P."/>
        </authorList>
    </citation>
    <scope>NUCLEOTIDE SEQUENCE [LARGE SCALE GENOMIC DNA]</scope>
    <source>
        <strain evidence="4">cv. DH200-94</strain>
    </source>
</reference>
<dbReference type="OrthoDB" id="5835829at2759"/>
<dbReference type="GO" id="GO:0080043">
    <property type="term" value="F:quercetin 3-O-glucosyltransferase activity"/>
    <property type="evidence" value="ECO:0007669"/>
    <property type="project" value="TreeGrafter"/>
</dbReference>
<dbReference type="PhylomeDB" id="A0A068V9A3"/>
<dbReference type="GO" id="GO:0080044">
    <property type="term" value="F:quercetin 7-O-glucosyltransferase activity"/>
    <property type="evidence" value="ECO:0007669"/>
    <property type="project" value="TreeGrafter"/>
</dbReference>
<dbReference type="SUPFAM" id="SSF53756">
    <property type="entry name" value="UDP-Glycosyltransferase/glycogen phosphorylase"/>
    <property type="match status" value="1"/>
</dbReference>
<dbReference type="CDD" id="cd03784">
    <property type="entry name" value="GT1_Gtf-like"/>
    <property type="match status" value="1"/>
</dbReference>
<dbReference type="OMA" id="CICNGYK"/>
<dbReference type="AlphaFoldDB" id="A0A068V9A3"/>
<dbReference type="PANTHER" id="PTHR11926">
    <property type="entry name" value="GLUCOSYL/GLUCURONOSYL TRANSFERASES"/>
    <property type="match status" value="1"/>
</dbReference>
<dbReference type="InParanoid" id="A0A068V9A3"/>
<keyword evidence="4" id="KW-1185">Reference proteome</keyword>
<evidence type="ECO:0000256" key="1">
    <source>
        <dbReference type="ARBA" id="ARBA00009995"/>
    </source>
</evidence>
<dbReference type="InterPro" id="IPR002213">
    <property type="entry name" value="UDP_glucos_trans"/>
</dbReference>
<comment type="similarity">
    <text evidence="1">Belongs to the UDP-glycosyltransferase family.</text>
</comment>
<evidence type="ECO:0008006" key="5">
    <source>
        <dbReference type="Google" id="ProtNLM"/>
    </source>
</evidence>
<dbReference type="Gene3D" id="3.40.50.2000">
    <property type="entry name" value="Glycogen Phosphorylase B"/>
    <property type="match status" value="2"/>
</dbReference>
<protein>
    <recommendedName>
        <fullName evidence="5">Glycosyltransferase</fullName>
    </recommendedName>
</protein>
<dbReference type="FunFam" id="3.40.50.2000:FF:000056">
    <property type="entry name" value="Glycosyltransferase"/>
    <property type="match status" value="1"/>
</dbReference>
<evidence type="ECO:0000313" key="3">
    <source>
        <dbReference type="EMBL" id="CDP16523.1"/>
    </source>
</evidence>
<dbReference type="EMBL" id="HG739214">
    <property type="protein sequence ID" value="CDP16523.1"/>
    <property type="molecule type" value="Genomic_DNA"/>
</dbReference>
<evidence type="ECO:0000313" key="4">
    <source>
        <dbReference type="Proteomes" id="UP000295252"/>
    </source>
</evidence>
<gene>
    <name evidence="3" type="ORF">GSCOC_T00018886001</name>
</gene>
<dbReference type="Proteomes" id="UP000295252">
    <property type="component" value="Chromosome VI"/>
</dbReference>
<proteinExistence type="inferred from homology"/>
<dbReference type="Gramene" id="CDP16523">
    <property type="protein sequence ID" value="CDP16523"/>
    <property type="gene ID" value="GSCOC_T00018886001"/>
</dbReference>
<dbReference type="PANTHER" id="PTHR11926:SF1412">
    <property type="entry name" value="UDP-GLYCOSYLTRANSFERASE 83A1-LIKE"/>
    <property type="match status" value="1"/>
</dbReference>
<name>A0A068V9A3_COFCA</name>
<evidence type="ECO:0000256" key="2">
    <source>
        <dbReference type="ARBA" id="ARBA00022679"/>
    </source>
</evidence>
<organism evidence="3 4">
    <name type="scientific">Coffea canephora</name>
    <name type="common">Robusta coffee</name>
    <dbReference type="NCBI Taxonomy" id="49390"/>
    <lineage>
        <taxon>Eukaryota</taxon>
        <taxon>Viridiplantae</taxon>
        <taxon>Streptophyta</taxon>
        <taxon>Embryophyta</taxon>
        <taxon>Tracheophyta</taxon>
        <taxon>Spermatophyta</taxon>
        <taxon>Magnoliopsida</taxon>
        <taxon>eudicotyledons</taxon>
        <taxon>Gunneridae</taxon>
        <taxon>Pentapetalae</taxon>
        <taxon>asterids</taxon>
        <taxon>lamiids</taxon>
        <taxon>Gentianales</taxon>
        <taxon>Rubiaceae</taxon>
        <taxon>Ixoroideae</taxon>
        <taxon>Gardenieae complex</taxon>
        <taxon>Bertiereae - Coffeeae clade</taxon>
        <taxon>Coffeeae</taxon>
        <taxon>Coffea</taxon>
    </lineage>
</organism>
<keyword evidence="2" id="KW-0808">Transferase</keyword>
<accession>A0A068V9A3</accession>
<sequence>MDEKPQLPQSNSENFKQMDHIGHVLIVSYPLQGHAAPLIKLANTICKFGVKVTFLTTEFTLAKMGSSLLISEQDGKLITFASVPDGLEPDDDRKDPAKLAASIYKVMPGYLEDFVMKTNDSKNGYDKFTGFIVDTPLTSMLKVPKKLGIKCATYWCSSPGCLALGLNLEKLIQAKVIDANDGTPLISEKIPLLPDMPPMSPTEFTWYFQRNLDAQKSMFQFVQMFISHMVSESDLILCNWFSELDPSASSFNSNILSVGPILADGQTAGSFVSEDSSCLSWLDKQSPGSVVYVAFGSTSRFSQEQINEIALGLELMDRPFLWVAWSGLTVNGASLTFPDGFTGRVAHRGKIVEWAPQERVLAHPSVACFISHCGWGSIMESVSMGVPFLCWPYFGDQLYSQTCICEAWKIGIWLRAGESGIISRNEIKEKVDMLLLETMVVLTIEMHRQPRILAVPRPVQGQVASLLKLSRGSQVRASRLHLLATNSYTENHGFDSC</sequence>